<organism evidence="1 2">
    <name type="scientific">Lentilactobacillus hilgardii</name>
    <name type="common">Lactobacillus hilgardii</name>
    <dbReference type="NCBI Taxonomy" id="1588"/>
    <lineage>
        <taxon>Bacteria</taxon>
        <taxon>Bacillati</taxon>
        <taxon>Bacillota</taxon>
        <taxon>Bacilli</taxon>
        <taxon>Lactobacillales</taxon>
        <taxon>Lactobacillaceae</taxon>
        <taxon>Lentilactobacillus</taxon>
    </lineage>
</organism>
<accession>A0A6P1E4R0</accession>
<dbReference type="Proteomes" id="UP000465035">
    <property type="component" value="Chromosome"/>
</dbReference>
<gene>
    <name evidence="1" type="ORF">GQR93_00235</name>
</gene>
<evidence type="ECO:0000313" key="2">
    <source>
        <dbReference type="Proteomes" id="UP000465035"/>
    </source>
</evidence>
<evidence type="ECO:0000313" key="1">
    <source>
        <dbReference type="EMBL" id="QHB50752.1"/>
    </source>
</evidence>
<name>A0A6P1E4R0_LENHI</name>
<proteinExistence type="predicted"/>
<dbReference type="EMBL" id="CP047121">
    <property type="protein sequence ID" value="QHB50752.1"/>
    <property type="molecule type" value="Genomic_DNA"/>
</dbReference>
<dbReference type="AlphaFoldDB" id="A0A6P1E4R0"/>
<protein>
    <recommendedName>
        <fullName evidence="3">Bacteriocin</fullName>
    </recommendedName>
</protein>
<sequence length="324" mass="36611">MTTATRNYHVTLPSSKVIQKFYLDFNNKVAYFLQMTARSHKDMTLTYGGFDPDESEINLSNNSTQMHLTNFGHGQTFELFTWNNQLYAWVMTYTGSNASTDGDYWATRVARLPIDGTSKTPADVNSITYLNYMGTGKDKNMTLYRADETRLAVWTQEGQTGTKKRVTAFKTDELNQIMDAQGNIKCTDDRLAKGGQAYVSSRPINSYSYPQGSWQGMELSNRTNAGYNWVYLTSGQSEDPTVIARAPWNFQSPAPQNITASINDLGGHKHETESPQLYGDYVYFGVEEKTPDSGKLNEHYIYSIPKNHSLIKLITKENTKFSAE</sequence>
<reference evidence="1 2" key="1">
    <citation type="submission" date="2019-12" db="EMBL/GenBank/DDBJ databases">
        <title>Lactobacillus hilgardii FLUB.</title>
        <authorList>
            <person name="Gustaw K."/>
        </authorList>
    </citation>
    <scope>NUCLEOTIDE SEQUENCE [LARGE SCALE GENOMIC DNA]</scope>
    <source>
        <strain evidence="1 2">FLUB</strain>
    </source>
</reference>
<evidence type="ECO:0008006" key="3">
    <source>
        <dbReference type="Google" id="ProtNLM"/>
    </source>
</evidence>
<dbReference type="RefSeq" id="WP_003551081.1">
    <property type="nucleotide sequence ID" value="NZ_CABKOL010000106.1"/>
</dbReference>
<dbReference type="GeneID" id="69056776"/>